<dbReference type="Proteomes" id="UP000810207">
    <property type="component" value="Unassembled WGS sequence"/>
</dbReference>
<accession>A0ABS4RRM7</accession>
<sequence>MTLTLKKRGSLLMIDLISKQKMKNYLEIQKHSDRRAELVASIKFVQEQLDHGSVQITSDIYAHISKKLTA</sequence>
<dbReference type="RefSeq" id="WP_427464716.1">
    <property type="nucleotide sequence ID" value="NZ_JBNNIK010000005.1"/>
</dbReference>
<name>A0ABS4RRM7_PAEXY</name>
<protein>
    <submittedName>
        <fullName evidence="1">Integrase</fullName>
    </submittedName>
</protein>
<evidence type="ECO:0000313" key="1">
    <source>
        <dbReference type="EMBL" id="MBP2245542.1"/>
    </source>
</evidence>
<keyword evidence="2" id="KW-1185">Reference proteome</keyword>
<evidence type="ECO:0000313" key="2">
    <source>
        <dbReference type="Proteomes" id="UP000810207"/>
    </source>
</evidence>
<dbReference type="EMBL" id="JAGIKV010000006">
    <property type="protein sequence ID" value="MBP2245542.1"/>
    <property type="molecule type" value="Genomic_DNA"/>
</dbReference>
<proteinExistence type="predicted"/>
<reference evidence="1 2" key="1">
    <citation type="submission" date="2021-03" db="EMBL/GenBank/DDBJ databases">
        <title>Genomic Encyclopedia of Type Strains, Phase IV (KMG-IV): sequencing the most valuable type-strain genomes for metagenomic binning, comparative biology and taxonomic classification.</title>
        <authorList>
            <person name="Goeker M."/>
        </authorList>
    </citation>
    <scope>NUCLEOTIDE SEQUENCE [LARGE SCALE GENOMIC DNA]</scope>
    <source>
        <strain evidence="1 2">DSM 21292</strain>
    </source>
</reference>
<gene>
    <name evidence="1" type="ORF">J2Z28_002160</name>
</gene>
<organism evidence="1 2">
    <name type="scientific">Paenibacillus xylanexedens</name>
    <dbReference type="NCBI Taxonomy" id="528191"/>
    <lineage>
        <taxon>Bacteria</taxon>
        <taxon>Bacillati</taxon>
        <taxon>Bacillota</taxon>
        <taxon>Bacilli</taxon>
        <taxon>Bacillales</taxon>
        <taxon>Paenibacillaceae</taxon>
        <taxon>Paenibacillus</taxon>
    </lineage>
</organism>
<comment type="caution">
    <text evidence="1">The sequence shown here is derived from an EMBL/GenBank/DDBJ whole genome shotgun (WGS) entry which is preliminary data.</text>
</comment>